<evidence type="ECO:0000313" key="3">
    <source>
        <dbReference type="Proteomes" id="UP000177331"/>
    </source>
</evidence>
<dbReference type="GO" id="GO:0006974">
    <property type="term" value="P:DNA damage response"/>
    <property type="evidence" value="ECO:0007669"/>
    <property type="project" value="TreeGrafter"/>
</dbReference>
<comment type="caution">
    <text evidence="2">The sequence shown here is derived from an EMBL/GenBank/DDBJ whole genome shotgun (WGS) entry which is preliminary data.</text>
</comment>
<evidence type="ECO:0000313" key="2">
    <source>
        <dbReference type="EMBL" id="OGL97837.1"/>
    </source>
</evidence>
<dbReference type="Proteomes" id="UP000177331">
    <property type="component" value="Unassembled WGS sequence"/>
</dbReference>
<dbReference type="InterPro" id="IPR007497">
    <property type="entry name" value="SIMPL/DUF541"/>
</dbReference>
<dbReference type="PANTHER" id="PTHR34387:SF2">
    <property type="entry name" value="SLR1258 PROTEIN"/>
    <property type="match status" value="1"/>
</dbReference>
<evidence type="ECO:0000256" key="1">
    <source>
        <dbReference type="SAM" id="Phobius"/>
    </source>
</evidence>
<dbReference type="Pfam" id="PF04402">
    <property type="entry name" value="SIMPL"/>
    <property type="match status" value="1"/>
</dbReference>
<name>A0A1F7W6M6_9BACT</name>
<gene>
    <name evidence="2" type="ORF">A2318_03285</name>
</gene>
<reference evidence="2 3" key="1">
    <citation type="journal article" date="2016" name="Nat. Commun.">
        <title>Thousands of microbial genomes shed light on interconnected biogeochemical processes in an aquifer system.</title>
        <authorList>
            <person name="Anantharaman K."/>
            <person name="Brown C.T."/>
            <person name="Hug L.A."/>
            <person name="Sharon I."/>
            <person name="Castelle C.J."/>
            <person name="Probst A.J."/>
            <person name="Thomas B.C."/>
            <person name="Singh A."/>
            <person name="Wilkins M.J."/>
            <person name="Karaoz U."/>
            <person name="Brodie E.L."/>
            <person name="Williams K.H."/>
            <person name="Hubbard S.S."/>
            <person name="Banfield J.F."/>
        </authorList>
    </citation>
    <scope>NUCLEOTIDE SEQUENCE [LARGE SCALE GENOMIC DNA]</scope>
</reference>
<evidence type="ECO:0008006" key="4">
    <source>
        <dbReference type="Google" id="ProtNLM"/>
    </source>
</evidence>
<sequence length="253" mass="27283">MSFFPTWRENPIFTVLLSLVCFALILFLGVKTSVLDKPTPIEHTIFVEGVGKATMSPDIAVMTFGISSTSKSVSEAQKQNTALMNTLIEKIKAAGVVGADLQTKDYSAYEKLEWNPLTQKSESTGWVVSQALAVKIRDVQKISVIVEIAGQNGSTSISGPTFTVDDQSTYEATAREKALAEAKLKAETIARTLGLKIDRVVSYSEYKEDASGPIFYADMKEGMGGGGAPSAPSIQTGTQELRLHSTVTYLLSN</sequence>
<dbReference type="EMBL" id="MGFD01000035">
    <property type="protein sequence ID" value="OGL97837.1"/>
    <property type="molecule type" value="Genomic_DNA"/>
</dbReference>
<dbReference type="Gene3D" id="3.30.110.170">
    <property type="entry name" value="Protein of unknown function (DUF541), domain 1"/>
    <property type="match status" value="1"/>
</dbReference>
<protein>
    <recommendedName>
        <fullName evidence="4">SIMPL domain-containing protein</fullName>
    </recommendedName>
</protein>
<keyword evidence="1" id="KW-1133">Transmembrane helix</keyword>
<keyword evidence="1" id="KW-0812">Transmembrane</keyword>
<keyword evidence="1" id="KW-0472">Membrane</keyword>
<proteinExistence type="predicted"/>
<dbReference type="PANTHER" id="PTHR34387">
    <property type="entry name" value="SLR1258 PROTEIN"/>
    <property type="match status" value="1"/>
</dbReference>
<organism evidence="2 3">
    <name type="scientific">Candidatus Uhrbacteria bacterium RIFOXYB2_FULL_45_11</name>
    <dbReference type="NCBI Taxonomy" id="1802421"/>
    <lineage>
        <taxon>Bacteria</taxon>
        <taxon>Candidatus Uhriibacteriota</taxon>
    </lineage>
</organism>
<dbReference type="STRING" id="1802421.A2318_03285"/>
<feature type="transmembrane region" description="Helical" evidence="1">
    <location>
        <begin position="12"/>
        <end position="30"/>
    </location>
</feature>
<dbReference type="InterPro" id="IPR052022">
    <property type="entry name" value="26kDa_periplasmic_antigen"/>
</dbReference>
<dbReference type="AlphaFoldDB" id="A0A1F7W6M6"/>
<dbReference type="Gene3D" id="3.30.70.2970">
    <property type="entry name" value="Protein of unknown function (DUF541), domain 2"/>
    <property type="match status" value="1"/>
</dbReference>
<accession>A0A1F7W6M6</accession>